<dbReference type="InterPro" id="IPR003673">
    <property type="entry name" value="CoA-Trfase_fam_III"/>
</dbReference>
<protein>
    <submittedName>
        <fullName evidence="2">CoA transferase</fullName>
    </submittedName>
</protein>
<keyword evidence="2" id="KW-0808">Transferase</keyword>
<dbReference type="SUPFAM" id="SSF89796">
    <property type="entry name" value="CoA-transferase family III (CaiB/BaiF)"/>
    <property type="match status" value="1"/>
</dbReference>
<dbReference type="GO" id="GO:0016740">
    <property type="term" value="F:transferase activity"/>
    <property type="evidence" value="ECO:0007669"/>
    <property type="project" value="UniProtKB-KW"/>
</dbReference>
<dbReference type="EMBL" id="CP051298">
    <property type="protein sequence ID" value="QKD44652.1"/>
    <property type="molecule type" value="Genomic_DNA"/>
</dbReference>
<evidence type="ECO:0000256" key="1">
    <source>
        <dbReference type="SAM" id="MobiDB-lite"/>
    </source>
</evidence>
<evidence type="ECO:0000313" key="2">
    <source>
        <dbReference type="EMBL" id="QKD44652.1"/>
    </source>
</evidence>
<name>A0A858ZVM5_9BURK</name>
<dbReference type="Gene3D" id="3.30.1540.10">
    <property type="entry name" value="formyl-coa transferase, domain 3"/>
    <property type="match status" value="1"/>
</dbReference>
<reference evidence="2 3" key="1">
    <citation type="submission" date="2020-05" db="EMBL/GenBank/DDBJ databases">
        <title>Complete genome sequence of Alicycliphilus denitrificans DP3.</title>
        <authorList>
            <person name="Chen X."/>
        </authorList>
    </citation>
    <scope>NUCLEOTIDE SEQUENCE [LARGE SCALE GENOMIC DNA]</scope>
    <source>
        <strain evidence="2 3">DP3</strain>
    </source>
</reference>
<dbReference type="InterPro" id="IPR050509">
    <property type="entry name" value="CoA-transferase_III"/>
</dbReference>
<feature type="region of interest" description="Disordered" evidence="1">
    <location>
        <begin position="333"/>
        <end position="363"/>
    </location>
</feature>
<dbReference type="AlphaFoldDB" id="A0A858ZVM5"/>
<organism evidence="2 3">
    <name type="scientific">Alicycliphilus denitrificans</name>
    <dbReference type="NCBI Taxonomy" id="179636"/>
    <lineage>
        <taxon>Bacteria</taxon>
        <taxon>Pseudomonadati</taxon>
        <taxon>Pseudomonadota</taxon>
        <taxon>Betaproteobacteria</taxon>
        <taxon>Burkholderiales</taxon>
        <taxon>Comamonadaceae</taxon>
        <taxon>Alicycliphilus</taxon>
    </lineage>
</organism>
<evidence type="ECO:0000313" key="3">
    <source>
        <dbReference type="Proteomes" id="UP000500755"/>
    </source>
</evidence>
<dbReference type="RefSeq" id="WP_168727951.1">
    <property type="nucleotide sequence ID" value="NZ_CP051298.1"/>
</dbReference>
<proteinExistence type="predicted"/>
<dbReference type="Gene3D" id="3.40.50.10540">
    <property type="entry name" value="Crotonobetainyl-coa:carnitine coa-transferase, domain 1"/>
    <property type="match status" value="1"/>
</dbReference>
<dbReference type="Proteomes" id="UP000500755">
    <property type="component" value="Chromosome"/>
</dbReference>
<dbReference type="InterPro" id="IPR023606">
    <property type="entry name" value="CoA-Trfase_III_dom_1_sf"/>
</dbReference>
<dbReference type="PANTHER" id="PTHR48228:SF5">
    <property type="entry name" value="ALPHA-METHYLACYL-COA RACEMASE"/>
    <property type="match status" value="1"/>
</dbReference>
<accession>A0A858ZVM5</accession>
<dbReference type="Pfam" id="PF02515">
    <property type="entry name" value="CoA_transf_3"/>
    <property type="match status" value="1"/>
</dbReference>
<sequence length="390" mass="40271">MALKGGPLAGVRVVELAGIGPGPMCGMLLADMGAQVLLVERLEPANIGIARPRRFELPHRGKQSLAVDLKQADGVALVSDLAAAADVLIEGFRPGTMERLGLGPQACMARHPGLVYGRMTGYGQDGPLHELAGHDLNYLALSGALHALGPADGKPAAPLNLLADYAGGALNLAFGIACALVERNRSGLGQVIDASMVEGAAVLMTSMFGMFAAGLHAAPRGHNLLDGGAPHYATYACADGAYIAFAAIEPKFRAVFAERTGLPPEALARLDDPSTWQEGRAMLAELFATRTRGEWCELLEDSDACVTPVLDRDEAPRHPHNAARGSFVLQDGVTQPAPAPRFSRTPGAVGAAPPKRGAGGEATAAAWGIPAARLQALRAAGVIGPDATTS</sequence>
<gene>
    <name evidence="2" type="ORF">HF896_13925</name>
</gene>
<dbReference type="PANTHER" id="PTHR48228">
    <property type="entry name" value="SUCCINYL-COA--D-CITRAMALATE COA-TRANSFERASE"/>
    <property type="match status" value="1"/>
</dbReference>
<dbReference type="InterPro" id="IPR044855">
    <property type="entry name" value="CoA-Trfase_III_dom3_sf"/>
</dbReference>